<dbReference type="InterPro" id="IPR003594">
    <property type="entry name" value="HATPase_dom"/>
</dbReference>
<evidence type="ECO:0000256" key="2">
    <source>
        <dbReference type="ARBA" id="ARBA00004651"/>
    </source>
</evidence>
<keyword evidence="14 17" id="KW-0472">Membrane</keyword>
<evidence type="ECO:0000256" key="1">
    <source>
        <dbReference type="ARBA" id="ARBA00000085"/>
    </source>
</evidence>
<evidence type="ECO:0000256" key="16">
    <source>
        <dbReference type="ARBA" id="ARBA00040841"/>
    </source>
</evidence>
<dbReference type="OrthoDB" id="9813151at2"/>
<dbReference type="CDD" id="cd06225">
    <property type="entry name" value="HAMP"/>
    <property type="match status" value="1"/>
</dbReference>
<evidence type="ECO:0000256" key="10">
    <source>
        <dbReference type="ARBA" id="ARBA00022840"/>
    </source>
</evidence>
<evidence type="ECO:0000256" key="9">
    <source>
        <dbReference type="ARBA" id="ARBA00022777"/>
    </source>
</evidence>
<dbReference type="Pfam" id="PF00672">
    <property type="entry name" value="HAMP"/>
    <property type="match status" value="1"/>
</dbReference>
<keyword evidence="12" id="KW-0902">Two-component regulatory system</keyword>
<evidence type="ECO:0000256" key="6">
    <source>
        <dbReference type="ARBA" id="ARBA00022679"/>
    </source>
</evidence>
<dbReference type="InterPro" id="IPR003661">
    <property type="entry name" value="HisK_dim/P_dom"/>
</dbReference>
<dbReference type="PRINTS" id="PR00344">
    <property type="entry name" value="BCTRLSENSOR"/>
</dbReference>
<dbReference type="SMART" id="SM00387">
    <property type="entry name" value="HATPase_c"/>
    <property type="match status" value="1"/>
</dbReference>
<keyword evidence="10" id="KW-0067">ATP-binding</keyword>
<evidence type="ECO:0000256" key="13">
    <source>
        <dbReference type="ARBA" id="ARBA00023026"/>
    </source>
</evidence>
<dbReference type="SMART" id="SM00304">
    <property type="entry name" value="HAMP"/>
    <property type="match status" value="1"/>
</dbReference>
<dbReference type="InterPro" id="IPR003660">
    <property type="entry name" value="HAMP_dom"/>
</dbReference>
<evidence type="ECO:0000259" key="18">
    <source>
        <dbReference type="PROSITE" id="PS50109"/>
    </source>
</evidence>
<dbReference type="SUPFAM" id="SSF55874">
    <property type="entry name" value="ATPase domain of HSP90 chaperone/DNA topoisomerase II/histidine kinase"/>
    <property type="match status" value="1"/>
</dbReference>
<dbReference type="RefSeq" id="WP_009382951.1">
    <property type="nucleotide sequence ID" value="NZ_AMSQ01000005.1"/>
</dbReference>
<dbReference type="Gene3D" id="6.10.340.10">
    <property type="match status" value="1"/>
</dbReference>
<evidence type="ECO:0000256" key="7">
    <source>
        <dbReference type="ARBA" id="ARBA00022692"/>
    </source>
</evidence>
<comment type="catalytic activity">
    <reaction evidence="1">
        <text>ATP + protein L-histidine = ADP + protein N-phospho-L-histidine.</text>
        <dbReference type="EC" id="2.7.13.3"/>
    </reaction>
</comment>
<keyword evidence="8" id="KW-0547">Nucleotide-binding</keyword>
<keyword evidence="4" id="KW-1003">Cell membrane</keyword>
<dbReference type="PANTHER" id="PTHR45528:SF11">
    <property type="entry name" value="HISTIDINE KINASE"/>
    <property type="match status" value="1"/>
</dbReference>
<evidence type="ECO:0000313" key="20">
    <source>
        <dbReference type="EMBL" id="EKU49060.1"/>
    </source>
</evidence>
<comment type="function">
    <text evidence="15">Member of the two-component regulatory system HssS/HssR involved in intracellular heme homeostasis and tempering of staphylococcal virulence. HssS functions as a heme sensor histidine kinase which is autophosphorylated at a histidine residue and transfers its phosphate group to an aspartate residue of HssR. HssR/HssS activates the expression of hrtAB, an efflux pump, in response to extracellular heme, hemin, hemoglobin or blood.</text>
</comment>
<dbReference type="SUPFAM" id="SSF158472">
    <property type="entry name" value="HAMP domain-like"/>
    <property type="match status" value="1"/>
</dbReference>
<evidence type="ECO:0000256" key="11">
    <source>
        <dbReference type="ARBA" id="ARBA00022989"/>
    </source>
</evidence>
<dbReference type="FunFam" id="3.30.565.10:FF:000006">
    <property type="entry name" value="Sensor histidine kinase WalK"/>
    <property type="match status" value="1"/>
</dbReference>
<dbReference type="Proteomes" id="UP000009885">
    <property type="component" value="Unassembled WGS sequence"/>
</dbReference>
<keyword evidence="7 17" id="KW-0812">Transmembrane</keyword>
<dbReference type="PROSITE" id="PS50885">
    <property type="entry name" value="HAMP"/>
    <property type="match status" value="1"/>
</dbReference>
<dbReference type="AlphaFoldDB" id="K9B5K5"/>
<dbReference type="InterPro" id="IPR004358">
    <property type="entry name" value="Sig_transdc_His_kin-like_C"/>
</dbReference>
<accession>K9B5K5</accession>
<comment type="caution">
    <text evidence="20">The sequence shown here is derived from an EMBL/GenBank/DDBJ whole genome shotgun (WGS) entry which is preliminary data.</text>
</comment>
<keyword evidence="21" id="KW-1185">Reference proteome</keyword>
<comment type="subcellular location">
    <subcellularLocation>
        <location evidence="2">Cell membrane</location>
        <topology evidence="2">Multi-pass membrane protein</topology>
    </subcellularLocation>
</comment>
<evidence type="ECO:0000256" key="5">
    <source>
        <dbReference type="ARBA" id="ARBA00022553"/>
    </source>
</evidence>
<protein>
    <recommendedName>
        <fullName evidence="16">Heme sensor protein HssS</fullName>
        <ecNumber evidence="3">2.7.13.3</ecNumber>
    </recommendedName>
</protein>
<feature type="domain" description="Histidine kinase" evidence="18">
    <location>
        <begin position="246"/>
        <end position="456"/>
    </location>
</feature>
<dbReference type="InterPro" id="IPR005467">
    <property type="entry name" value="His_kinase_dom"/>
</dbReference>
<feature type="transmembrane region" description="Helical" evidence="17">
    <location>
        <begin position="164"/>
        <end position="189"/>
    </location>
</feature>
<evidence type="ECO:0000313" key="21">
    <source>
        <dbReference type="Proteomes" id="UP000009885"/>
    </source>
</evidence>
<evidence type="ECO:0000259" key="19">
    <source>
        <dbReference type="PROSITE" id="PS50885"/>
    </source>
</evidence>
<feature type="transmembrane region" description="Helical" evidence="17">
    <location>
        <begin position="9"/>
        <end position="32"/>
    </location>
</feature>
<evidence type="ECO:0000256" key="8">
    <source>
        <dbReference type="ARBA" id="ARBA00022741"/>
    </source>
</evidence>
<dbReference type="Gene3D" id="3.30.565.10">
    <property type="entry name" value="Histidine kinase-like ATPase, C-terminal domain"/>
    <property type="match status" value="1"/>
</dbReference>
<dbReference type="EC" id="2.7.13.3" evidence="3"/>
<dbReference type="SUPFAM" id="SSF47384">
    <property type="entry name" value="Homodimeric domain of signal transducing histidine kinase"/>
    <property type="match status" value="1"/>
</dbReference>
<keyword evidence="9 20" id="KW-0418">Kinase</keyword>
<dbReference type="InterPro" id="IPR036890">
    <property type="entry name" value="HATPase_C_sf"/>
</dbReference>
<dbReference type="CDD" id="cd00075">
    <property type="entry name" value="HATPase"/>
    <property type="match status" value="1"/>
</dbReference>
<dbReference type="CDD" id="cd00082">
    <property type="entry name" value="HisKA"/>
    <property type="match status" value="1"/>
</dbReference>
<dbReference type="STRING" id="1229783.C273_04625"/>
<keyword evidence="13" id="KW-0843">Virulence</keyword>
<dbReference type="InterPro" id="IPR050398">
    <property type="entry name" value="HssS/ArlS-like"/>
</dbReference>
<dbReference type="GO" id="GO:0005886">
    <property type="term" value="C:plasma membrane"/>
    <property type="evidence" value="ECO:0007669"/>
    <property type="project" value="UniProtKB-SubCell"/>
</dbReference>
<dbReference type="Gene3D" id="1.10.287.130">
    <property type="match status" value="1"/>
</dbReference>
<dbReference type="EMBL" id="AMSQ01000005">
    <property type="protein sequence ID" value="EKU49060.1"/>
    <property type="molecule type" value="Genomic_DNA"/>
</dbReference>
<dbReference type="InterPro" id="IPR036097">
    <property type="entry name" value="HisK_dim/P_sf"/>
</dbReference>
<organism evidence="20 21">
    <name type="scientific">Staphylococcus massiliensis S46</name>
    <dbReference type="NCBI Taxonomy" id="1229783"/>
    <lineage>
        <taxon>Bacteria</taxon>
        <taxon>Bacillati</taxon>
        <taxon>Bacillota</taxon>
        <taxon>Bacilli</taxon>
        <taxon>Bacillales</taxon>
        <taxon>Staphylococcaceae</taxon>
        <taxon>Staphylococcus</taxon>
    </lineage>
</organism>
<keyword evidence="6" id="KW-0808">Transferase</keyword>
<reference evidence="20 21" key="1">
    <citation type="journal article" date="2013" name="Genome Announc.">
        <title>Genome Sequence of Staphylococcus massiliensis Strain S46, Isolated from the Surface of Healthy Human Skin.</title>
        <authorList>
            <person name="Srivastav R."/>
            <person name="Singh A."/>
            <person name="Jangir P.K."/>
            <person name="Kumari C."/>
            <person name="Muduli S."/>
            <person name="Sharma R."/>
        </authorList>
    </citation>
    <scope>NUCLEOTIDE SEQUENCE [LARGE SCALE GENOMIC DNA]</scope>
    <source>
        <strain evidence="20 21">S46</strain>
    </source>
</reference>
<keyword evidence="11 17" id="KW-1133">Transmembrane helix</keyword>
<dbReference type="Pfam" id="PF00512">
    <property type="entry name" value="HisKA"/>
    <property type="match status" value="1"/>
</dbReference>
<dbReference type="eggNOG" id="COG3850">
    <property type="taxonomic scope" value="Bacteria"/>
</dbReference>
<dbReference type="FunFam" id="1.10.287.130:FF:000001">
    <property type="entry name" value="Two-component sensor histidine kinase"/>
    <property type="match status" value="1"/>
</dbReference>
<dbReference type="SMART" id="SM00388">
    <property type="entry name" value="HisKA"/>
    <property type="match status" value="1"/>
</dbReference>
<dbReference type="PROSITE" id="PS50109">
    <property type="entry name" value="HIS_KIN"/>
    <property type="match status" value="1"/>
</dbReference>
<evidence type="ECO:0000256" key="3">
    <source>
        <dbReference type="ARBA" id="ARBA00012438"/>
    </source>
</evidence>
<evidence type="ECO:0000256" key="12">
    <source>
        <dbReference type="ARBA" id="ARBA00023012"/>
    </source>
</evidence>
<feature type="domain" description="HAMP" evidence="19">
    <location>
        <begin position="186"/>
        <end position="238"/>
    </location>
</feature>
<dbReference type="PANTHER" id="PTHR45528">
    <property type="entry name" value="SENSOR HISTIDINE KINASE CPXA"/>
    <property type="match status" value="1"/>
</dbReference>
<gene>
    <name evidence="20" type="ORF">C273_04625</name>
</gene>
<dbReference type="GO" id="GO:0000155">
    <property type="term" value="F:phosphorelay sensor kinase activity"/>
    <property type="evidence" value="ECO:0007669"/>
    <property type="project" value="InterPro"/>
</dbReference>
<evidence type="ECO:0000256" key="17">
    <source>
        <dbReference type="SAM" id="Phobius"/>
    </source>
</evidence>
<dbReference type="Pfam" id="PF02518">
    <property type="entry name" value="HATPase_c"/>
    <property type="match status" value="1"/>
</dbReference>
<evidence type="ECO:0000256" key="15">
    <source>
        <dbReference type="ARBA" id="ARBA00037219"/>
    </source>
</evidence>
<sequence>MFKSLYTRIALYTITVMIISALSSFILANIYYHFDLKEKNDAKVMDTLKDSKQYFGREESHDLQHYFEHLGDMNYQVYTVDEHGQSSSYGEPFRKMNLSDDDINQVLNGKDYHGIKERPFNIFITGFFDNESRNTVGTTFSTKDGKIAVFVRPDIGHAFGEFRIFLIVLLILLIAISILLVIASTYTIVKPIKQLKYATTRLMNGDFNTPIEITRKDELGTLQQRFETMRLSLQQLDAMRQHFVQNVSHEIKTPLTHIHQQLDLMQNENDQKKKEEHIKNIYNITNRLSDLTRQLLLLSEIDNGEHLEFKDSINLKHLIQSIVRHENYQVEIKSLVIMYDLDHLRMRGNYRLIYQALQNIISNAIKYTEPYGIIEVNLKREENYIVCEITDDGKGMTQETRDHIFDRFYKQSEYKESNGLGLPISKSIIDLHHGTINVESEIGEGTTFTIKLPYNANDEHTIE</sequence>
<keyword evidence="5" id="KW-0597">Phosphoprotein</keyword>
<dbReference type="PATRIC" id="fig|1229783.3.peg.932"/>
<proteinExistence type="predicted"/>
<evidence type="ECO:0000256" key="4">
    <source>
        <dbReference type="ARBA" id="ARBA00022475"/>
    </source>
</evidence>
<dbReference type="eggNOG" id="COG5002">
    <property type="taxonomic scope" value="Bacteria"/>
</dbReference>
<name>K9B5K5_9STAP</name>
<dbReference type="GO" id="GO:0005524">
    <property type="term" value="F:ATP binding"/>
    <property type="evidence" value="ECO:0007669"/>
    <property type="project" value="UniProtKB-KW"/>
</dbReference>
<evidence type="ECO:0000256" key="14">
    <source>
        <dbReference type="ARBA" id="ARBA00023136"/>
    </source>
</evidence>